<keyword evidence="2" id="KW-1185">Reference proteome</keyword>
<protein>
    <submittedName>
        <fullName evidence="1">Uu.00g022760.m01.CDS01</fullName>
    </submittedName>
</protein>
<gene>
    <name evidence="1" type="ORF">KHLLAP_LOCUS14625</name>
</gene>
<dbReference type="Proteomes" id="UP001295740">
    <property type="component" value="Unassembled WGS sequence"/>
</dbReference>
<reference evidence="1" key="1">
    <citation type="submission" date="2023-10" db="EMBL/GenBank/DDBJ databases">
        <authorList>
            <person name="Hackl T."/>
        </authorList>
    </citation>
    <scope>NUCLEOTIDE SEQUENCE</scope>
</reference>
<sequence length="55" mass="6009">MDLVWGNDRSPSNPHFVTFVSSQCPLRLNGSAGRAHVAICHEVAAAVCEMNVWNL</sequence>
<evidence type="ECO:0000313" key="1">
    <source>
        <dbReference type="EMBL" id="CAJ2514157.1"/>
    </source>
</evidence>
<accession>A0AAI8VZX1</accession>
<name>A0AAI8VZX1_9PEZI</name>
<proteinExistence type="predicted"/>
<dbReference type="EMBL" id="CAUWAG010000020">
    <property type="protein sequence ID" value="CAJ2514157.1"/>
    <property type="molecule type" value="Genomic_DNA"/>
</dbReference>
<dbReference type="AlphaFoldDB" id="A0AAI8VZX1"/>
<organism evidence="1 2">
    <name type="scientific">Anthostomella pinea</name>
    <dbReference type="NCBI Taxonomy" id="933095"/>
    <lineage>
        <taxon>Eukaryota</taxon>
        <taxon>Fungi</taxon>
        <taxon>Dikarya</taxon>
        <taxon>Ascomycota</taxon>
        <taxon>Pezizomycotina</taxon>
        <taxon>Sordariomycetes</taxon>
        <taxon>Xylariomycetidae</taxon>
        <taxon>Xylariales</taxon>
        <taxon>Xylariaceae</taxon>
        <taxon>Anthostomella</taxon>
    </lineage>
</organism>
<comment type="caution">
    <text evidence="1">The sequence shown here is derived from an EMBL/GenBank/DDBJ whole genome shotgun (WGS) entry which is preliminary data.</text>
</comment>
<evidence type="ECO:0000313" key="2">
    <source>
        <dbReference type="Proteomes" id="UP001295740"/>
    </source>
</evidence>